<dbReference type="Proteomes" id="UP000663586">
    <property type="component" value="Chromosome"/>
</dbReference>
<evidence type="ECO:0000256" key="6">
    <source>
        <dbReference type="SAM" id="Phobius"/>
    </source>
</evidence>
<feature type="transmembrane region" description="Helical" evidence="6">
    <location>
        <begin position="69"/>
        <end position="88"/>
    </location>
</feature>
<evidence type="ECO:0000313" key="8">
    <source>
        <dbReference type="EMBL" id="QSG03603.1"/>
    </source>
</evidence>
<dbReference type="GeneID" id="70685785"/>
<dbReference type="RefSeq" id="WP_238477653.1">
    <property type="nucleotide sequence ID" value="NZ_CP064786.1"/>
</dbReference>
<keyword evidence="4 6" id="KW-1133">Transmembrane helix</keyword>
<reference evidence="8" key="1">
    <citation type="submission" date="2020-11" db="EMBL/GenBank/DDBJ databases">
        <title>Carbohydrate-dependent, anaerobic sulfur respiration: A novel catabolism in halophilic archaea.</title>
        <authorList>
            <person name="Sorokin D.Y."/>
            <person name="Messina E."/>
            <person name="Smedile F."/>
            <person name="La Cono V."/>
            <person name="Hallsworth J.E."/>
            <person name="Yakimov M.M."/>
        </authorList>
    </citation>
    <scope>NUCLEOTIDE SEQUENCE</scope>
    <source>
        <strain evidence="8">AArc-S</strain>
    </source>
</reference>
<dbReference type="PANTHER" id="PTHR35402:SF2">
    <property type="entry name" value="FLAGELLA ACCESSORY PROTEIN J"/>
    <property type="match status" value="1"/>
</dbReference>
<accession>A0A897MWY2</accession>
<dbReference type="InterPro" id="IPR018076">
    <property type="entry name" value="T2SS_GspF_dom"/>
</dbReference>
<evidence type="ECO:0000256" key="2">
    <source>
        <dbReference type="ARBA" id="ARBA00022475"/>
    </source>
</evidence>
<dbReference type="NCBIfam" id="NF004704">
    <property type="entry name" value="PRK06041.1-2"/>
    <property type="match status" value="1"/>
</dbReference>
<keyword evidence="2" id="KW-1003">Cell membrane</keyword>
<keyword evidence="9" id="KW-1185">Reference proteome</keyword>
<dbReference type="EMBL" id="CP064786">
    <property type="protein sequence ID" value="QSG03603.1"/>
    <property type="molecule type" value="Genomic_DNA"/>
</dbReference>
<keyword evidence="5 6" id="KW-0472">Membrane</keyword>
<dbReference type="AlphaFoldDB" id="A0A897MWY2"/>
<feature type="transmembrane region" description="Helical" evidence="6">
    <location>
        <begin position="220"/>
        <end position="242"/>
    </location>
</feature>
<dbReference type="GO" id="GO:0005886">
    <property type="term" value="C:plasma membrane"/>
    <property type="evidence" value="ECO:0007669"/>
    <property type="project" value="UniProtKB-SubCell"/>
</dbReference>
<evidence type="ECO:0000259" key="7">
    <source>
        <dbReference type="Pfam" id="PF00482"/>
    </source>
</evidence>
<feature type="domain" description="Type II secretion system protein GspF" evidence="7">
    <location>
        <begin position="107"/>
        <end position="229"/>
    </location>
</feature>
<name>A0A897MWY2_9EURY</name>
<gene>
    <name evidence="8" type="primary">flaJ2</name>
    <name evidence="8" type="ORF">AArcS_2407</name>
</gene>
<evidence type="ECO:0000313" key="9">
    <source>
        <dbReference type="Proteomes" id="UP000663586"/>
    </source>
</evidence>
<feature type="transmembrane region" description="Helical" evidence="6">
    <location>
        <begin position="290"/>
        <end position="314"/>
    </location>
</feature>
<dbReference type="PANTHER" id="PTHR35402">
    <property type="entry name" value="INTEGRAL MEMBRANE PROTEIN-RELATED"/>
    <property type="match status" value="1"/>
</dbReference>
<proteinExistence type="predicted"/>
<evidence type="ECO:0000256" key="4">
    <source>
        <dbReference type="ARBA" id="ARBA00022989"/>
    </source>
</evidence>
<dbReference type="Pfam" id="PF00482">
    <property type="entry name" value="T2SSF"/>
    <property type="match status" value="1"/>
</dbReference>
<evidence type="ECO:0000256" key="3">
    <source>
        <dbReference type="ARBA" id="ARBA00022692"/>
    </source>
</evidence>
<dbReference type="InterPro" id="IPR056569">
    <property type="entry name" value="ArlJ-like"/>
</dbReference>
<feature type="transmembrane region" description="Helical" evidence="6">
    <location>
        <begin position="556"/>
        <end position="574"/>
    </location>
</feature>
<feature type="transmembrane region" description="Helical" evidence="6">
    <location>
        <begin position="326"/>
        <end position="344"/>
    </location>
</feature>
<sequence length="580" mass="65385">MSSESATATSRNAEDDSSVELKEAVRSLLMAYEGMEMSIQRYLLVILFPSVVFGITVAILPFLLPVPGIATGPFLILGLFLPFIALVYPKLQNDRQQKEVRDQFHLFITHITILSTTNIDRVEVFRTLSKEEDYNAIATEMGHIVALIDTWNLSLDDACRFRARRVSSPLMQDFLERLAYTVGAGQPMSDFLINEQDNILQHYKVRYENELERLNVIKDVYLSVINSTTFGLVFAILLPFLIGIDPMIALSAVLTLYLFVQVTFIYVMNNVAPQDPVWSHSDDIALERNIRLRISIIVSIGLSLLLMALTYLALDGVLPVGTDLPEPIYMAIPFTPLLISGLVMRREEQRVKNRDDEFPSFIRALGAVESVKQSSTSSVLSSLRRKDFGSLTETINNLYLRLAMQINSTLAWKYFATETGSYLIQRFSDMYVVGRRMGGEPIQLGELIEKNFTQVLNLRQMRTQETGTIIGVIYGITATSTFAFFVGLEIVRLLQDISGDLELDQAGLSGLLHPQVYDIDQVRFFLFIAILLNAMLSSMMIRVIDRGHSLSALNHFVVLVWMSVIIAVLTRYLMNSLITV</sequence>
<evidence type="ECO:0000256" key="1">
    <source>
        <dbReference type="ARBA" id="ARBA00004651"/>
    </source>
</evidence>
<organism evidence="8 9">
    <name type="scientific">Natranaeroarchaeum sulfidigenes</name>
    <dbReference type="NCBI Taxonomy" id="2784880"/>
    <lineage>
        <taxon>Archaea</taxon>
        <taxon>Methanobacteriati</taxon>
        <taxon>Methanobacteriota</taxon>
        <taxon>Stenosarchaea group</taxon>
        <taxon>Halobacteria</taxon>
        <taxon>Halobacteriales</taxon>
        <taxon>Natronoarchaeaceae</taxon>
        <taxon>Natranaeroarchaeum</taxon>
    </lineage>
</organism>
<feature type="transmembrane region" description="Helical" evidence="6">
    <location>
        <begin position="248"/>
        <end position="269"/>
    </location>
</feature>
<feature type="transmembrane region" description="Helical" evidence="6">
    <location>
        <begin position="469"/>
        <end position="488"/>
    </location>
</feature>
<feature type="transmembrane region" description="Helical" evidence="6">
    <location>
        <begin position="42"/>
        <end position="63"/>
    </location>
</feature>
<feature type="transmembrane region" description="Helical" evidence="6">
    <location>
        <begin position="524"/>
        <end position="544"/>
    </location>
</feature>
<keyword evidence="3 6" id="KW-0812">Transmembrane</keyword>
<protein>
    <submittedName>
        <fullName evidence="8">Archaellum assembly protein J, TadC family</fullName>
    </submittedName>
</protein>
<comment type="subcellular location">
    <subcellularLocation>
        <location evidence="1">Cell membrane</location>
        <topology evidence="1">Multi-pass membrane protein</topology>
    </subcellularLocation>
</comment>
<dbReference type="KEGG" id="hara:AArcS_2407"/>
<evidence type="ECO:0000256" key="5">
    <source>
        <dbReference type="ARBA" id="ARBA00023136"/>
    </source>
</evidence>